<evidence type="ECO:0000313" key="2">
    <source>
        <dbReference type="EMBL" id="MDC8754846.1"/>
    </source>
</evidence>
<feature type="region of interest" description="Disordered" evidence="1">
    <location>
        <begin position="69"/>
        <end position="90"/>
    </location>
</feature>
<accession>A0ABT5JPY9</accession>
<dbReference type="Proteomes" id="UP001216558">
    <property type="component" value="Unassembled WGS sequence"/>
</dbReference>
<dbReference type="RefSeq" id="WP_273678049.1">
    <property type="nucleotide sequence ID" value="NZ_JAQQXQ010000006.1"/>
</dbReference>
<organism evidence="2 3">
    <name type="scientific">Erythrobacter fulvus</name>
    <dbReference type="NCBI Taxonomy" id="2987523"/>
    <lineage>
        <taxon>Bacteria</taxon>
        <taxon>Pseudomonadati</taxon>
        <taxon>Pseudomonadota</taxon>
        <taxon>Alphaproteobacteria</taxon>
        <taxon>Sphingomonadales</taxon>
        <taxon>Erythrobacteraceae</taxon>
        <taxon>Erythrobacter/Porphyrobacter group</taxon>
        <taxon>Erythrobacter</taxon>
    </lineage>
</organism>
<evidence type="ECO:0000256" key="1">
    <source>
        <dbReference type="SAM" id="MobiDB-lite"/>
    </source>
</evidence>
<proteinExistence type="predicted"/>
<keyword evidence="3" id="KW-1185">Reference proteome</keyword>
<sequence length="90" mass="10078">MRSRPRVWRGGIKAPRRTAPHVPPQCREVPVEVMGVGPGLQRVDIIADQHQPRPAAPPPVPEGERWETIEDALSATKGPPRPDPWDRLTR</sequence>
<dbReference type="EMBL" id="JAQQXQ010000006">
    <property type="protein sequence ID" value="MDC8754846.1"/>
    <property type="molecule type" value="Genomic_DNA"/>
</dbReference>
<reference evidence="2 3" key="1">
    <citation type="submission" date="2022-10" db="EMBL/GenBank/DDBJ databases">
        <title>Erythrobacter sp. sf7 Genome sequencing.</title>
        <authorList>
            <person name="Park S."/>
        </authorList>
    </citation>
    <scope>NUCLEOTIDE SEQUENCE [LARGE SCALE GENOMIC DNA]</scope>
    <source>
        <strain evidence="3">sf7</strain>
    </source>
</reference>
<evidence type="ECO:0000313" key="3">
    <source>
        <dbReference type="Proteomes" id="UP001216558"/>
    </source>
</evidence>
<comment type="caution">
    <text evidence="2">The sequence shown here is derived from an EMBL/GenBank/DDBJ whole genome shotgun (WGS) entry which is preliminary data.</text>
</comment>
<gene>
    <name evidence="2" type="ORF">OIK40_09360</name>
</gene>
<protein>
    <submittedName>
        <fullName evidence="2">Uncharacterized protein</fullName>
    </submittedName>
</protein>
<feature type="region of interest" description="Disordered" evidence="1">
    <location>
        <begin position="1"/>
        <end position="23"/>
    </location>
</feature>
<name>A0ABT5JPY9_9SPHN</name>